<keyword evidence="2" id="KW-1185">Reference proteome</keyword>
<evidence type="ECO:0000313" key="1">
    <source>
        <dbReference type="EMBL" id="BDG02708.1"/>
    </source>
</evidence>
<accession>A0ABM7WTB3</accession>
<evidence type="ECO:0000313" key="2">
    <source>
        <dbReference type="Proteomes" id="UP001162891"/>
    </source>
</evidence>
<sequence>MTRRFLPVVALSLAVLLPGCRRTATPADRYRLFANAARNQDSAAVWGMLSKRSRADFDARAKALAAAAPGVLPARGQDVVVGDLAVRAPKVKSTVILRESADAAVIAVEDEAGVRGEVTLVREDGDWKVEVPRAGG</sequence>
<evidence type="ECO:0008006" key="3">
    <source>
        <dbReference type="Google" id="ProtNLM"/>
    </source>
</evidence>
<gene>
    <name evidence="1" type="ORF">AMOR_17040</name>
</gene>
<name>A0ABM7WTB3_9BACT</name>
<proteinExistence type="predicted"/>
<protein>
    <recommendedName>
        <fullName evidence="3">Lipoprotein</fullName>
    </recommendedName>
</protein>
<dbReference type="EMBL" id="AP025591">
    <property type="protein sequence ID" value="BDG02708.1"/>
    <property type="molecule type" value="Genomic_DNA"/>
</dbReference>
<dbReference type="RefSeq" id="WP_248360396.1">
    <property type="nucleotide sequence ID" value="NZ_AP025591.1"/>
</dbReference>
<dbReference type="Proteomes" id="UP001162891">
    <property type="component" value="Chromosome"/>
</dbReference>
<reference evidence="2" key="1">
    <citation type="journal article" date="2022" name="Int. J. Syst. Evol. Microbiol.">
        <title>Anaeromyxobacter oryzae sp. nov., Anaeromyxobacter diazotrophicus sp. nov. and Anaeromyxobacter paludicola sp. nov., isolated from paddy soils.</title>
        <authorList>
            <person name="Itoh H."/>
            <person name="Xu Z."/>
            <person name="Mise K."/>
            <person name="Masuda Y."/>
            <person name="Ushijima N."/>
            <person name="Hayakawa C."/>
            <person name="Shiratori Y."/>
            <person name="Senoo K."/>
        </authorList>
    </citation>
    <scope>NUCLEOTIDE SEQUENCE [LARGE SCALE GENOMIC DNA]</scope>
    <source>
        <strain evidence="2">Red232</strain>
    </source>
</reference>
<organism evidence="1 2">
    <name type="scientific">Anaeromyxobacter oryzae</name>
    <dbReference type="NCBI Taxonomy" id="2918170"/>
    <lineage>
        <taxon>Bacteria</taxon>
        <taxon>Pseudomonadati</taxon>
        <taxon>Myxococcota</taxon>
        <taxon>Myxococcia</taxon>
        <taxon>Myxococcales</taxon>
        <taxon>Cystobacterineae</taxon>
        <taxon>Anaeromyxobacteraceae</taxon>
        <taxon>Anaeromyxobacter</taxon>
    </lineage>
</organism>